<proteinExistence type="predicted"/>
<accession>A0A8T1MMC1</accession>
<evidence type="ECO:0000313" key="2">
    <source>
        <dbReference type="Proteomes" id="UP000286415"/>
    </source>
</evidence>
<dbReference type="AlphaFoldDB" id="A0A8T1MMC1"/>
<reference evidence="1 2" key="1">
    <citation type="journal article" date="2018" name="Biotechnol. Adv.">
        <title>Improved genomic resources and new bioinformatic workflow for the carcinogenic parasite Clonorchis sinensis: Biotechnological implications.</title>
        <authorList>
            <person name="Wang D."/>
            <person name="Korhonen P.K."/>
            <person name="Gasser R.B."/>
            <person name="Young N.D."/>
        </authorList>
    </citation>
    <scope>NUCLEOTIDE SEQUENCE [LARGE SCALE GENOMIC DNA]</scope>
    <source>
        <strain evidence="1">Cs-k2</strain>
    </source>
</reference>
<dbReference type="EMBL" id="NIRI02000042">
    <property type="protein sequence ID" value="KAG5449881.1"/>
    <property type="molecule type" value="Genomic_DNA"/>
</dbReference>
<sequence length="61" mass="6980">MGSATMRQLLDRLWHGIYRCFGFGQSTGCRTNLFRHWGSDLIDLARGCLAGRMCLGNVRFR</sequence>
<protein>
    <submittedName>
        <fullName evidence="1">Uncharacterized protein</fullName>
    </submittedName>
</protein>
<name>A0A8T1MMC1_CLOSI</name>
<reference evidence="1 2" key="2">
    <citation type="journal article" date="2021" name="Genomics">
        <title>High-quality reference genome for Clonorchis sinensis.</title>
        <authorList>
            <person name="Young N.D."/>
            <person name="Stroehlein A.J."/>
            <person name="Kinkar L."/>
            <person name="Wang T."/>
            <person name="Sohn W.M."/>
            <person name="Chang B.C.H."/>
            <person name="Kaur P."/>
            <person name="Weisz D."/>
            <person name="Dudchenko O."/>
            <person name="Aiden E.L."/>
            <person name="Korhonen P.K."/>
            <person name="Gasser R.B."/>
        </authorList>
    </citation>
    <scope>NUCLEOTIDE SEQUENCE [LARGE SCALE GENOMIC DNA]</scope>
    <source>
        <strain evidence="1">Cs-k2</strain>
    </source>
</reference>
<gene>
    <name evidence="1" type="ORF">CSKR_201063</name>
</gene>
<organism evidence="1 2">
    <name type="scientific">Clonorchis sinensis</name>
    <name type="common">Chinese liver fluke</name>
    <dbReference type="NCBI Taxonomy" id="79923"/>
    <lineage>
        <taxon>Eukaryota</taxon>
        <taxon>Metazoa</taxon>
        <taxon>Spiralia</taxon>
        <taxon>Lophotrochozoa</taxon>
        <taxon>Platyhelminthes</taxon>
        <taxon>Trematoda</taxon>
        <taxon>Digenea</taxon>
        <taxon>Opisthorchiida</taxon>
        <taxon>Opisthorchiata</taxon>
        <taxon>Opisthorchiidae</taxon>
        <taxon>Clonorchis</taxon>
    </lineage>
</organism>
<keyword evidence="2" id="KW-1185">Reference proteome</keyword>
<evidence type="ECO:0000313" key="1">
    <source>
        <dbReference type="EMBL" id="KAG5449881.1"/>
    </source>
</evidence>
<dbReference type="Proteomes" id="UP000286415">
    <property type="component" value="Unassembled WGS sequence"/>
</dbReference>
<comment type="caution">
    <text evidence="1">The sequence shown here is derived from an EMBL/GenBank/DDBJ whole genome shotgun (WGS) entry which is preliminary data.</text>
</comment>